<protein>
    <submittedName>
        <fullName evidence="1">Uncharacterized protein</fullName>
    </submittedName>
</protein>
<keyword evidence="1" id="KW-0614">Plasmid</keyword>
<accession>D2JC36</accession>
<dbReference type="RefSeq" id="WP_012818077.1">
    <property type="nucleotide sequence ID" value="NC_013377.1"/>
</dbReference>
<name>D2JC36_STAEP</name>
<sequence>MEELKVKELEEINGGWWSKEDIGGFWDGVKCSWTNGENCSYK</sequence>
<gene>
    <name evidence="1" type="ORF">SAP105A_032</name>
</gene>
<reference evidence="1" key="2">
    <citation type="submission" date="2009-12" db="EMBL/GenBank/DDBJ databases">
        <authorList>
            <person name="Summers A.O."/>
            <person name="Shearer J."/>
            <person name="Wireman J."/>
        </authorList>
    </citation>
    <scope>NUCLEOTIDE SEQUENCE</scope>
    <source>
        <strain evidence="1">SK933</strain>
        <plasmid evidence="1">SAP105A</plasmid>
    </source>
</reference>
<dbReference type="AlphaFoldDB" id="D2JC36"/>
<evidence type="ECO:0000313" key="1">
    <source>
        <dbReference type="EMBL" id="ADA80160.1"/>
    </source>
</evidence>
<organism evidence="1">
    <name type="scientific">Staphylococcus epidermidis</name>
    <dbReference type="NCBI Taxonomy" id="1282"/>
    <lineage>
        <taxon>Bacteria</taxon>
        <taxon>Bacillati</taxon>
        <taxon>Bacillota</taxon>
        <taxon>Bacilli</taxon>
        <taxon>Bacillales</taxon>
        <taxon>Staphylococcaceae</taxon>
        <taxon>Staphylococcus</taxon>
    </lineage>
</organism>
<reference evidence="1" key="1">
    <citation type="submission" date="2009-08" db="EMBL/GenBank/DDBJ databases">
        <authorList>
            <person name="Gill J."/>
            <person name="Borman J."/>
            <person name="Shetty J."/>
            <person name="Hostetler J."/>
            <person name="Durkin S."/>
            <person name="Montgomery B."/>
        </authorList>
    </citation>
    <scope>NUCLEOTIDE SEQUENCE</scope>
    <source>
        <strain evidence="1">SK933</strain>
        <plasmid evidence="1">SAP105A</plasmid>
    </source>
</reference>
<proteinExistence type="predicted"/>
<geneLocation type="plasmid" evidence="1">
    <name>SAP105A</name>
</geneLocation>
<dbReference type="EMBL" id="GQ900452">
    <property type="protein sequence ID" value="ADA80160.1"/>
    <property type="molecule type" value="Genomic_DNA"/>
</dbReference>